<dbReference type="AlphaFoldDB" id="A0A6I0YK23"/>
<organism evidence="1 2">
    <name type="scientific">Bacteroides xylanisolvens</name>
    <dbReference type="NCBI Taxonomy" id="371601"/>
    <lineage>
        <taxon>Bacteria</taxon>
        <taxon>Pseudomonadati</taxon>
        <taxon>Bacteroidota</taxon>
        <taxon>Bacteroidia</taxon>
        <taxon>Bacteroidales</taxon>
        <taxon>Bacteroidaceae</taxon>
        <taxon>Bacteroides</taxon>
    </lineage>
</organism>
<accession>A0A6I0YK23</accession>
<comment type="caution">
    <text evidence="1">The sequence shown here is derived from an EMBL/GenBank/DDBJ whole genome shotgun (WGS) entry which is preliminary data.</text>
</comment>
<proteinExistence type="predicted"/>
<dbReference type="RefSeq" id="WP_008647138.1">
    <property type="nucleotide sequence ID" value="NZ_JANUUS010000003.1"/>
</dbReference>
<gene>
    <name evidence="1" type="ORF">GAZ43_19895</name>
</gene>
<dbReference type="EMBL" id="WDCP01000063">
    <property type="protein sequence ID" value="KAB6337107.1"/>
    <property type="molecule type" value="Genomic_DNA"/>
</dbReference>
<name>A0A6I0YK23_9BACE</name>
<dbReference type="Proteomes" id="UP000438288">
    <property type="component" value="Unassembled WGS sequence"/>
</dbReference>
<sequence length="148" mass="17680">MRRLTVLLFLVCLFSCQNDDNEKETQPEEKESVFRFIDKANITNTDTYEKAEFCLRIYYPKGDYTKFINDFIYADNIPDTLDYTVPELYEGCIYEYRVFLSNKSWDAPKKSKEYRFAEVRVEHSCDSVHFEYPKDTINAIEALEINRQ</sequence>
<evidence type="ECO:0000313" key="2">
    <source>
        <dbReference type="Proteomes" id="UP000438288"/>
    </source>
</evidence>
<reference evidence="1 2" key="1">
    <citation type="journal article" date="2019" name="Nat. Med.">
        <title>A library of human gut bacterial isolates paired with longitudinal multiomics data enables mechanistic microbiome research.</title>
        <authorList>
            <person name="Poyet M."/>
            <person name="Groussin M."/>
            <person name="Gibbons S.M."/>
            <person name="Avila-Pacheco J."/>
            <person name="Jiang X."/>
            <person name="Kearney S.M."/>
            <person name="Perrotta A.R."/>
            <person name="Berdy B."/>
            <person name="Zhao S."/>
            <person name="Lieberman T.D."/>
            <person name="Swanson P.K."/>
            <person name="Smith M."/>
            <person name="Roesemann S."/>
            <person name="Alexander J.E."/>
            <person name="Rich S.A."/>
            <person name="Livny J."/>
            <person name="Vlamakis H."/>
            <person name="Clish C."/>
            <person name="Bullock K."/>
            <person name="Deik A."/>
            <person name="Scott J."/>
            <person name="Pierce K.A."/>
            <person name="Xavier R.J."/>
            <person name="Alm E.J."/>
        </authorList>
    </citation>
    <scope>NUCLEOTIDE SEQUENCE [LARGE SCALE GENOMIC DNA]</scope>
    <source>
        <strain evidence="1 2">BIOML-A16</strain>
    </source>
</reference>
<protein>
    <submittedName>
        <fullName evidence="1">Uncharacterized protein</fullName>
    </submittedName>
</protein>
<evidence type="ECO:0000313" key="1">
    <source>
        <dbReference type="EMBL" id="KAB6337107.1"/>
    </source>
</evidence>